<feature type="compositionally biased region" description="Pro residues" evidence="1">
    <location>
        <begin position="389"/>
        <end position="400"/>
    </location>
</feature>
<name>A0A1M6Y8H4_9RHOB</name>
<sequence length="524" mass="53770">MRWLACLLTLSLAQGAAAQTELDLFGAMVEGPDGTALATATSVGGTPEHLLYLTSAEAAGMPGACLRIWARGACHPTRAADGAPLAGLPGLGLVAVTIPNDEMMAKFSELRITAMPTVGTFDAARDGRQVQILTQNAFGGWEIPLDPAEVSGKTGRGITIRTPALSGLSTGAPVVHGEKGLIGVIDAARNGSASVVDFARIVEAVMTAGYAVPPELRPQAGPQGELPRQVDNEMGRLFVFSDNSSIQQGLSGFYGPSQGLGFDANFVTGIEYSVWSVDLQGASGALLASGAKTVPMIPGGMPLEAPYDGTPPDIVATCVLHATPASQGRRAMVMQFWRAVPDRYNPNTGNKSYDEAAPPLTGWADHASPCADRLTRLDAERRAALQGLAPPPTAAPPVPARPTGTANPAPPGEWAPIAQWPVTGYPATSIALAQGRTLTLGCTESRELVLTIAPGASVSGFLIGGQAATEQGEADGMAYGFFPGTGFGQLAAGASIGFRIDGAPMDLPGPTTLQGGPLGDTCRP</sequence>
<feature type="chain" id="PRO_5012138720" description="Trypsin-like peptidase domain-containing protein" evidence="2">
    <location>
        <begin position="19"/>
        <end position="524"/>
    </location>
</feature>
<feature type="region of interest" description="Disordered" evidence="1">
    <location>
        <begin position="387"/>
        <end position="408"/>
    </location>
</feature>
<dbReference type="EMBL" id="FRBR01000001">
    <property type="protein sequence ID" value="SHL14483.1"/>
    <property type="molecule type" value="Genomic_DNA"/>
</dbReference>
<dbReference type="Proteomes" id="UP000183974">
    <property type="component" value="Unassembled WGS sequence"/>
</dbReference>
<proteinExistence type="predicted"/>
<reference evidence="3 4" key="1">
    <citation type="submission" date="2016-11" db="EMBL/GenBank/DDBJ databases">
        <authorList>
            <person name="Jaros S."/>
            <person name="Januszkiewicz K."/>
            <person name="Wedrychowicz H."/>
        </authorList>
    </citation>
    <scope>NUCLEOTIDE SEQUENCE [LARGE SCALE GENOMIC DNA]</scope>
    <source>
        <strain evidence="3 4">DSM 29589</strain>
    </source>
</reference>
<evidence type="ECO:0000313" key="4">
    <source>
        <dbReference type="Proteomes" id="UP000183974"/>
    </source>
</evidence>
<keyword evidence="2" id="KW-0732">Signal</keyword>
<feature type="signal peptide" evidence="2">
    <location>
        <begin position="1"/>
        <end position="18"/>
    </location>
</feature>
<organism evidence="3 4">
    <name type="scientific">Roseovarius pacificus</name>
    <dbReference type="NCBI Taxonomy" id="337701"/>
    <lineage>
        <taxon>Bacteria</taxon>
        <taxon>Pseudomonadati</taxon>
        <taxon>Pseudomonadota</taxon>
        <taxon>Alphaproteobacteria</taxon>
        <taxon>Rhodobacterales</taxon>
        <taxon>Roseobacteraceae</taxon>
        <taxon>Roseovarius</taxon>
    </lineage>
</organism>
<evidence type="ECO:0008006" key="5">
    <source>
        <dbReference type="Google" id="ProtNLM"/>
    </source>
</evidence>
<protein>
    <recommendedName>
        <fullName evidence="5">Trypsin-like peptidase domain-containing protein</fullName>
    </recommendedName>
</protein>
<evidence type="ECO:0000313" key="3">
    <source>
        <dbReference type="EMBL" id="SHL14483.1"/>
    </source>
</evidence>
<gene>
    <name evidence="3" type="ORF">SAMN05444398_101745</name>
</gene>
<evidence type="ECO:0000256" key="1">
    <source>
        <dbReference type="SAM" id="MobiDB-lite"/>
    </source>
</evidence>
<evidence type="ECO:0000256" key="2">
    <source>
        <dbReference type="SAM" id="SignalP"/>
    </source>
</evidence>
<dbReference type="AlphaFoldDB" id="A0A1M6Y8H4"/>
<dbReference type="STRING" id="337701.SAMN05444398_101745"/>
<keyword evidence="4" id="KW-1185">Reference proteome</keyword>
<accession>A0A1M6Y8H4</accession>